<evidence type="ECO:0000313" key="2">
    <source>
        <dbReference type="Proteomes" id="UP000489600"/>
    </source>
</evidence>
<dbReference type="EMBL" id="CABITT030000001">
    <property type="protein sequence ID" value="VVA92081.1"/>
    <property type="molecule type" value="Genomic_DNA"/>
</dbReference>
<dbReference type="AlphaFoldDB" id="A0A565ARP5"/>
<dbReference type="Proteomes" id="UP000489600">
    <property type="component" value="Unassembled WGS sequence"/>
</dbReference>
<name>A0A565ARP5_9BRAS</name>
<organism evidence="1 2">
    <name type="scientific">Arabis nemorensis</name>
    <dbReference type="NCBI Taxonomy" id="586526"/>
    <lineage>
        <taxon>Eukaryota</taxon>
        <taxon>Viridiplantae</taxon>
        <taxon>Streptophyta</taxon>
        <taxon>Embryophyta</taxon>
        <taxon>Tracheophyta</taxon>
        <taxon>Spermatophyta</taxon>
        <taxon>Magnoliopsida</taxon>
        <taxon>eudicotyledons</taxon>
        <taxon>Gunneridae</taxon>
        <taxon>Pentapetalae</taxon>
        <taxon>rosids</taxon>
        <taxon>malvids</taxon>
        <taxon>Brassicales</taxon>
        <taxon>Brassicaceae</taxon>
        <taxon>Arabideae</taxon>
        <taxon>Arabis</taxon>
    </lineage>
</organism>
<reference evidence="1" key="1">
    <citation type="submission" date="2019-07" db="EMBL/GenBank/DDBJ databases">
        <authorList>
            <person name="Dittberner H."/>
        </authorList>
    </citation>
    <scope>NUCLEOTIDE SEQUENCE [LARGE SCALE GENOMIC DNA]</scope>
</reference>
<comment type="caution">
    <text evidence="1">The sequence shown here is derived from an EMBL/GenBank/DDBJ whole genome shotgun (WGS) entry which is preliminary data.</text>
</comment>
<keyword evidence="2" id="KW-1185">Reference proteome</keyword>
<gene>
    <name evidence="1" type="ORF">ANE_LOCUS2526</name>
</gene>
<sequence length="85" mass="9383">MSDVDLLSELRRLALLNHSPSTPTAGTQLSLSLSYVPRSAAVFSSNLAVFSSKPRFYNPSQGSKIQYQNNGNRFSEKLALENLHL</sequence>
<protein>
    <submittedName>
        <fullName evidence="1">Uncharacterized protein</fullName>
    </submittedName>
</protein>
<accession>A0A565ARP5</accession>
<evidence type="ECO:0000313" key="1">
    <source>
        <dbReference type="EMBL" id="VVA92081.1"/>
    </source>
</evidence>
<proteinExistence type="predicted"/>